<feature type="domain" description="DUF6916" evidence="1">
    <location>
        <begin position="11"/>
        <end position="101"/>
    </location>
</feature>
<organism evidence="2">
    <name type="scientific">Blastochloris viridis</name>
    <name type="common">Rhodopseudomonas viridis</name>
    <dbReference type="NCBI Taxonomy" id="1079"/>
    <lineage>
        <taxon>Bacteria</taxon>
        <taxon>Pseudomonadati</taxon>
        <taxon>Pseudomonadota</taxon>
        <taxon>Alphaproteobacteria</taxon>
        <taxon>Hyphomicrobiales</taxon>
        <taxon>Blastochloridaceae</taxon>
        <taxon>Blastochloris</taxon>
    </lineage>
</organism>
<dbReference type="AlphaFoldDB" id="A0A182D5I5"/>
<accession>A0A182D5I5</accession>
<dbReference type="EMBL" id="AP014854">
    <property type="protein sequence ID" value="BAS00675.1"/>
    <property type="molecule type" value="Genomic_DNA"/>
</dbReference>
<evidence type="ECO:0000313" key="2">
    <source>
        <dbReference type="EMBL" id="BAS00675.1"/>
    </source>
</evidence>
<reference evidence="2" key="1">
    <citation type="journal article" date="2015" name="Genome Announc.">
        <title>Complete Genome Sequence of the Bacteriochlorophyll b-Producing Photosynthetic Bacterium Blastochloris viridis.</title>
        <authorList>
            <person name="Tsukatani Y."/>
            <person name="Hirose Y."/>
            <person name="Harada J."/>
            <person name="Misawa N."/>
            <person name="Mori K."/>
            <person name="Inoue K."/>
            <person name="Tamiaki H."/>
        </authorList>
    </citation>
    <scope>NUCLEOTIDE SEQUENCE [LARGE SCALE GENOMIC DNA]</scope>
    <source>
        <strain evidence="2">DSM 133</strain>
    </source>
</reference>
<dbReference type="Pfam" id="PF21880">
    <property type="entry name" value="DUF6916"/>
    <property type="match status" value="1"/>
</dbReference>
<evidence type="ECO:0000259" key="1">
    <source>
        <dbReference type="Pfam" id="PF21880"/>
    </source>
</evidence>
<proteinExistence type="predicted"/>
<sequence>MPFVLGAVDMLTPEDFEPWVGRAVRVATIPQPVELTLVRLKRRSKYPGIPREPFSLYFESPDSVYLIDATYEFDCGRGGPHFITISQLIPQPGRRIYQAVFN</sequence>
<dbReference type="InterPro" id="IPR054209">
    <property type="entry name" value="DUF6916"/>
</dbReference>
<gene>
    <name evidence="2" type="ORF">BV133_3081</name>
</gene>
<name>A0A182D5I5_BLAVI</name>
<protein>
    <recommendedName>
        <fullName evidence="1">DUF6916 domain-containing protein</fullName>
    </recommendedName>
</protein>